<reference evidence="5 6" key="1">
    <citation type="submission" date="2020-02" db="EMBL/GenBank/DDBJ databases">
        <authorList>
            <person name="Babadi Z.K."/>
            <person name="Risdian C."/>
            <person name="Ebrahimipour G.H."/>
            <person name="Wink J."/>
        </authorList>
    </citation>
    <scope>NUCLEOTIDE SEQUENCE [LARGE SCALE GENOMIC DNA]</scope>
    <source>
        <strain evidence="5 6">ZKHCc1 1396</strain>
    </source>
</reference>
<keyword evidence="6" id="KW-1185">Reference proteome</keyword>
<keyword evidence="1" id="KW-0547">Nucleotide-binding</keyword>
<evidence type="ECO:0000313" key="5">
    <source>
        <dbReference type="EMBL" id="MBE4747995.1"/>
    </source>
</evidence>
<dbReference type="Proteomes" id="UP001516472">
    <property type="component" value="Unassembled WGS sequence"/>
</dbReference>
<dbReference type="PANTHER" id="PTHR30292">
    <property type="entry name" value="UNCHARACTERIZED PROTEIN YBGL-RELATED"/>
    <property type="match status" value="1"/>
</dbReference>
<dbReference type="InterPro" id="IPR005501">
    <property type="entry name" value="LamB/YcsF/PxpA-like"/>
</dbReference>
<feature type="domain" description="Carboxyltransferase" evidence="4">
    <location>
        <begin position="233"/>
        <end position="408"/>
    </location>
</feature>
<keyword evidence="3" id="KW-0067">ATP-binding</keyword>
<dbReference type="Pfam" id="PF03746">
    <property type="entry name" value="LamB_YcsF"/>
    <property type="match status" value="1"/>
</dbReference>
<evidence type="ECO:0000313" key="6">
    <source>
        <dbReference type="Proteomes" id="UP001516472"/>
    </source>
</evidence>
<sequence length="429" mass="45488">MTRCLLNIDLGELPGEDEQLYALAHLANIACGGHAGDADSMRRALELCERHGTLAGAHPSFEDRENFGRKALDVAPEVLRGQVAAQCGRLVALARERGVPVRHAKPHGALYHAANTSSALARAVVDGVVEAMGADVTLVGPGTGALREAARAAGLGYAREGFADRGTLPDGSLIPRGQPGAVLTDVAQARQNTTRLATGGAVDTLCVHGDTPGAAALAREVRAMLDALERPPEWLGDSALRLVLPEAVDRRQAREALCALPGVLDAVITESHACVYFDPATPPESPALVLTRLRVVPVAPVERPLLRIRVRYDGEDLPKVAAHAGLSEEEVVRRHTAREYTVRCVGFLPGFAYLGDVDPTIACPRLTTPRTRVPALAVGIAGERTGVYPFASPGGWNLVGTALDFTAFEPKHGAVMQLGDRVRFEREDG</sequence>
<dbReference type="PANTHER" id="PTHR30292:SF0">
    <property type="entry name" value="5-OXOPROLINASE SUBUNIT A"/>
    <property type="match status" value="1"/>
</dbReference>
<proteinExistence type="predicted"/>
<evidence type="ECO:0000256" key="1">
    <source>
        <dbReference type="ARBA" id="ARBA00022741"/>
    </source>
</evidence>
<dbReference type="RefSeq" id="WP_193347338.1">
    <property type="nucleotide sequence ID" value="NZ_CBCSIP010000173.1"/>
</dbReference>
<keyword evidence="2" id="KW-0378">Hydrolase</keyword>
<dbReference type="SUPFAM" id="SSF88713">
    <property type="entry name" value="Glycoside hydrolase/deacetylase"/>
    <property type="match status" value="1"/>
</dbReference>
<dbReference type="SUPFAM" id="SSF50891">
    <property type="entry name" value="Cyclophilin-like"/>
    <property type="match status" value="1"/>
</dbReference>
<gene>
    <name evidence="5" type="ORF">G4177_07360</name>
</gene>
<dbReference type="InterPro" id="IPR029000">
    <property type="entry name" value="Cyclophilin-like_dom_sf"/>
</dbReference>
<dbReference type="CDD" id="cd10801">
    <property type="entry name" value="LamB_YcsF_like_1"/>
    <property type="match status" value="1"/>
</dbReference>
<comment type="caution">
    <text evidence="5">The sequence shown here is derived from an EMBL/GenBank/DDBJ whole genome shotgun (WGS) entry which is preliminary data.</text>
</comment>
<dbReference type="InterPro" id="IPR011330">
    <property type="entry name" value="Glyco_hydro/deAcase_b/a-brl"/>
</dbReference>
<dbReference type="Gene3D" id="2.40.100.10">
    <property type="entry name" value="Cyclophilin-like"/>
    <property type="match status" value="1"/>
</dbReference>
<evidence type="ECO:0000259" key="4">
    <source>
        <dbReference type="SMART" id="SM00796"/>
    </source>
</evidence>
<dbReference type="EMBL" id="JAAIYO010000001">
    <property type="protein sequence ID" value="MBE4747995.1"/>
    <property type="molecule type" value="Genomic_DNA"/>
</dbReference>
<dbReference type="SMART" id="SM00796">
    <property type="entry name" value="AHS1"/>
    <property type="match status" value="1"/>
</dbReference>
<dbReference type="Pfam" id="PF02682">
    <property type="entry name" value="CT_C_D"/>
    <property type="match status" value="1"/>
</dbReference>
<accession>A0ABR9PJB2</accession>
<dbReference type="Gene3D" id="3.20.20.370">
    <property type="entry name" value="Glycoside hydrolase/deacetylase"/>
    <property type="match status" value="1"/>
</dbReference>
<organism evidence="5 6">
    <name type="scientific">Corallococcus soli</name>
    <dbReference type="NCBI Taxonomy" id="2710757"/>
    <lineage>
        <taxon>Bacteria</taxon>
        <taxon>Pseudomonadati</taxon>
        <taxon>Myxococcota</taxon>
        <taxon>Myxococcia</taxon>
        <taxon>Myxococcales</taxon>
        <taxon>Cystobacterineae</taxon>
        <taxon>Myxococcaceae</taxon>
        <taxon>Corallococcus</taxon>
    </lineage>
</organism>
<protein>
    <submittedName>
        <fullName evidence="5">Carboxyltransferase domain-containing protein</fullName>
    </submittedName>
</protein>
<name>A0ABR9PJB2_9BACT</name>
<evidence type="ECO:0000256" key="2">
    <source>
        <dbReference type="ARBA" id="ARBA00022801"/>
    </source>
</evidence>
<dbReference type="InterPro" id="IPR003833">
    <property type="entry name" value="CT_C_D"/>
</dbReference>
<evidence type="ECO:0000256" key="3">
    <source>
        <dbReference type="ARBA" id="ARBA00022840"/>
    </source>
</evidence>